<accession>A0A0P6VAH0</accession>
<dbReference type="EMBL" id="JFAQ01000079">
    <property type="protein sequence ID" value="KPL49287.1"/>
    <property type="molecule type" value="Genomic_DNA"/>
</dbReference>
<evidence type="ECO:0000313" key="2">
    <source>
        <dbReference type="Proteomes" id="UP000054035"/>
    </source>
</evidence>
<dbReference type="RefSeq" id="WP_209018940.1">
    <property type="nucleotide sequence ID" value="NZ_JFAQ01000079.1"/>
</dbReference>
<comment type="caution">
    <text evidence="1">The sequence shown here is derived from an EMBL/GenBank/DDBJ whole genome shotgun (WGS) entry which is preliminary data.</text>
</comment>
<sequence>MAPGWSHSFSDTVGGGGKFLTSFDGFFEQFKSIGNGSYRGQRNSSELMLRSEDGTTTLVTAEGDKRIYNSAGRLAAIQSSVSPAFDIELVYANNRLIKAIDGLRPTSPRP</sequence>
<feature type="non-terminal residue" evidence="1">
    <location>
        <position position="110"/>
    </location>
</feature>
<protein>
    <submittedName>
        <fullName evidence="1">Uncharacterized protein</fullName>
    </submittedName>
</protein>
<name>A0A0P6VAH0_9XANT</name>
<proteinExistence type="predicted"/>
<reference evidence="1 2" key="1">
    <citation type="submission" date="2014-02" db="EMBL/GenBank/DDBJ databases">
        <title>Genome sequence of Xanthomonas axonopodis DSM 3585 (T).</title>
        <authorList>
            <person name="Midha S."/>
            <person name="Patil P.B."/>
        </authorList>
    </citation>
    <scope>NUCLEOTIDE SEQUENCE [LARGE SCALE GENOMIC DNA]</scope>
    <source>
        <strain evidence="1 2">DSM 3585</strain>
    </source>
</reference>
<dbReference type="Proteomes" id="UP000054035">
    <property type="component" value="Unassembled WGS sequence"/>
</dbReference>
<gene>
    <name evidence="1" type="ORF">XAXN_08315</name>
</gene>
<dbReference type="AlphaFoldDB" id="A0A0P6VAH0"/>
<organism evidence="1 2">
    <name type="scientific">Xanthomonas axonopodis</name>
    <dbReference type="NCBI Taxonomy" id="53413"/>
    <lineage>
        <taxon>Bacteria</taxon>
        <taxon>Pseudomonadati</taxon>
        <taxon>Pseudomonadota</taxon>
        <taxon>Gammaproteobacteria</taxon>
        <taxon>Lysobacterales</taxon>
        <taxon>Lysobacteraceae</taxon>
        <taxon>Xanthomonas</taxon>
    </lineage>
</organism>
<evidence type="ECO:0000313" key="1">
    <source>
        <dbReference type="EMBL" id="KPL49287.1"/>
    </source>
</evidence>